<feature type="transmembrane region" description="Helical" evidence="4">
    <location>
        <begin position="56"/>
        <end position="76"/>
    </location>
</feature>
<dbReference type="PANTHER" id="PTHR45138">
    <property type="entry name" value="REGULATORY COMPONENTS OF SENSORY TRANSDUCTION SYSTEM"/>
    <property type="match status" value="1"/>
</dbReference>
<dbReference type="SUPFAM" id="SSF55073">
    <property type="entry name" value="Nucleotide cyclase"/>
    <property type="match status" value="1"/>
</dbReference>
<dbReference type="SMART" id="SM00267">
    <property type="entry name" value="GGDEF"/>
    <property type="match status" value="1"/>
</dbReference>
<comment type="caution">
    <text evidence="6">The sequence shown here is derived from an EMBL/GenBank/DDBJ whole genome shotgun (WGS) entry which is preliminary data.</text>
</comment>
<feature type="transmembrane region" description="Helical" evidence="4">
    <location>
        <begin position="105"/>
        <end position="121"/>
    </location>
</feature>
<evidence type="ECO:0000256" key="1">
    <source>
        <dbReference type="ARBA" id="ARBA00001946"/>
    </source>
</evidence>
<dbReference type="FunFam" id="3.30.70.270:FF:000001">
    <property type="entry name" value="Diguanylate cyclase domain protein"/>
    <property type="match status" value="1"/>
</dbReference>
<evidence type="ECO:0000259" key="5">
    <source>
        <dbReference type="PROSITE" id="PS50887"/>
    </source>
</evidence>
<dbReference type="InterPro" id="IPR043128">
    <property type="entry name" value="Rev_trsase/Diguanyl_cyclase"/>
</dbReference>
<dbReference type="AlphaFoldDB" id="A0A1V2DQI3"/>
<keyword evidence="4" id="KW-0812">Transmembrane</keyword>
<comment type="cofactor">
    <cofactor evidence="1">
        <name>Mg(2+)</name>
        <dbReference type="ChEBI" id="CHEBI:18420"/>
    </cofactor>
</comment>
<sequence>MNETARRPQPATLSRFRIRGELPVPTLINGLTLTAVPLLLFFALRAARAGADPITAPLLLAFAVVLALNSLVYLLLGYPTLHRRTFITLITGLFVYLAVQAVEDGSAIIWLFAYPPVIFYISEARTGITACAGGLAGLILLFSPVGDLLFQPPHSASFRLSMVLALAFEMATCYVLDQSRRRSKLSLLRLAADLDHAAKHDSLTQLANRREALAQLDGEYQRFLRNRRPFSVLLIDIDLFKAINDRYGHHAGDQVIRQVARTLQQACRKVDTPARWGGEEYLVLLPETNAGEAWQTGNRVRAAIEAATVEEGGQVLRVTVSIGVATLLEGESVDRLLQRADEALYLAKHAGRNQVHESTPVANDVTSRSGTGD</sequence>
<dbReference type="EMBL" id="MSCW01000008">
    <property type="protein sequence ID" value="ONF42730.1"/>
    <property type="molecule type" value="Genomic_DNA"/>
</dbReference>
<dbReference type="Gene3D" id="3.30.70.270">
    <property type="match status" value="1"/>
</dbReference>
<comment type="catalytic activity">
    <reaction evidence="3">
        <text>2 GTP = 3',3'-c-di-GMP + 2 diphosphate</text>
        <dbReference type="Rhea" id="RHEA:24898"/>
        <dbReference type="ChEBI" id="CHEBI:33019"/>
        <dbReference type="ChEBI" id="CHEBI:37565"/>
        <dbReference type="ChEBI" id="CHEBI:58805"/>
        <dbReference type="EC" id="2.7.7.65"/>
    </reaction>
</comment>
<reference evidence="6 7" key="1">
    <citation type="submission" date="2016-12" db="EMBL/GenBank/DDBJ databases">
        <title>Marinobacter lutaoensis whole genome sequencing.</title>
        <authorList>
            <person name="Verma A."/>
            <person name="Krishnamurthi S."/>
        </authorList>
    </citation>
    <scope>NUCLEOTIDE SEQUENCE [LARGE SCALE GENOMIC DNA]</scope>
    <source>
        <strain evidence="6 7">T5054</strain>
    </source>
</reference>
<dbReference type="GO" id="GO:0043709">
    <property type="term" value="P:cell adhesion involved in single-species biofilm formation"/>
    <property type="evidence" value="ECO:0007669"/>
    <property type="project" value="TreeGrafter"/>
</dbReference>
<evidence type="ECO:0000256" key="3">
    <source>
        <dbReference type="ARBA" id="ARBA00034247"/>
    </source>
</evidence>
<dbReference type="EC" id="2.7.7.65" evidence="2"/>
<evidence type="ECO:0000256" key="4">
    <source>
        <dbReference type="SAM" id="Phobius"/>
    </source>
</evidence>
<dbReference type="RefSeq" id="WP_076725200.1">
    <property type="nucleotide sequence ID" value="NZ_JABWTC010000008.1"/>
</dbReference>
<dbReference type="InterPro" id="IPR029787">
    <property type="entry name" value="Nucleotide_cyclase"/>
</dbReference>
<evidence type="ECO:0000313" key="7">
    <source>
        <dbReference type="Proteomes" id="UP000189339"/>
    </source>
</evidence>
<dbReference type="Proteomes" id="UP000189339">
    <property type="component" value="Unassembled WGS sequence"/>
</dbReference>
<dbReference type="GO" id="GO:1902201">
    <property type="term" value="P:negative regulation of bacterial-type flagellum-dependent cell motility"/>
    <property type="evidence" value="ECO:0007669"/>
    <property type="project" value="TreeGrafter"/>
</dbReference>
<organism evidence="6 7">
    <name type="scientific">Marinobacter lutaoensis</name>
    <dbReference type="NCBI Taxonomy" id="135739"/>
    <lineage>
        <taxon>Bacteria</taxon>
        <taxon>Pseudomonadati</taxon>
        <taxon>Pseudomonadota</taxon>
        <taxon>Gammaproteobacteria</taxon>
        <taxon>Pseudomonadales</taxon>
        <taxon>Marinobacteraceae</taxon>
        <taxon>Marinobacter</taxon>
    </lineage>
</organism>
<dbReference type="InterPro" id="IPR050469">
    <property type="entry name" value="Diguanylate_Cyclase"/>
</dbReference>
<gene>
    <name evidence="6" type="ORF">BTO32_13640</name>
</gene>
<feature type="transmembrane region" description="Helical" evidence="4">
    <location>
        <begin position="83"/>
        <end position="99"/>
    </location>
</feature>
<dbReference type="GO" id="GO:0052621">
    <property type="term" value="F:diguanylate cyclase activity"/>
    <property type="evidence" value="ECO:0007669"/>
    <property type="project" value="UniProtKB-EC"/>
</dbReference>
<accession>A0A1V2DQI3</accession>
<keyword evidence="7" id="KW-1185">Reference proteome</keyword>
<dbReference type="PROSITE" id="PS50887">
    <property type="entry name" value="GGDEF"/>
    <property type="match status" value="1"/>
</dbReference>
<evidence type="ECO:0000256" key="2">
    <source>
        <dbReference type="ARBA" id="ARBA00012528"/>
    </source>
</evidence>
<protein>
    <recommendedName>
        <fullName evidence="2">diguanylate cyclase</fullName>
        <ecNumber evidence="2">2.7.7.65</ecNumber>
    </recommendedName>
</protein>
<name>A0A1V2DQI3_9GAMM</name>
<dbReference type="PANTHER" id="PTHR45138:SF9">
    <property type="entry name" value="DIGUANYLATE CYCLASE DGCM-RELATED"/>
    <property type="match status" value="1"/>
</dbReference>
<keyword evidence="4" id="KW-1133">Transmembrane helix</keyword>
<feature type="transmembrane region" description="Helical" evidence="4">
    <location>
        <begin position="128"/>
        <end position="150"/>
    </location>
</feature>
<feature type="domain" description="GGDEF" evidence="5">
    <location>
        <begin position="228"/>
        <end position="360"/>
    </location>
</feature>
<dbReference type="STRING" id="135739.BTO32_13640"/>
<dbReference type="GO" id="GO:0005886">
    <property type="term" value="C:plasma membrane"/>
    <property type="evidence" value="ECO:0007669"/>
    <property type="project" value="TreeGrafter"/>
</dbReference>
<keyword evidence="4" id="KW-0472">Membrane</keyword>
<dbReference type="InterPro" id="IPR000160">
    <property type="entry name" value="GGDEF_dom"/>
</dbReference>
<evidence type="ECO:0000313" key="6">
    <source>
        <dbReference type="EMBL" id="ONF42730.1"/>
    </source>
</evidence>
<feature type="transmembrane region" description="Helical" evidence="4">
    <location>
        <begin position="21"/>
        <end position="44"/>
    </location>
</feature>
<dbReference type="OrthoDB" id="9813903at2"/>
<dbReference type="Pfam" id="PF00990">
    <property type="entry name" value="GGDEF"/>
    <property type="match status" value="1"/>
</dbReference>
<dbReference type="NCBIfam" id="TIGR00254">
    <property type="entry name" value="GGDEF"/>
    <property type="match status" value="1"/>
</dbReference>
<proteinExistence type="predicted"/>
<dbReference type="CDD" id="cd01949">
    <property type="entry name" value="GGDEF"/>
    <property type="match status" value="1"/>
</dbReference>